<keyword evidence="2" id="KW-1185">Reference proteome</keyword>
<reference evidence="1 2" key="1">
    <citation type="submission" date="2016-04" db="EMBL/GenBank/DDBJ databases">
        <title>Draft genome sequence of Aeribacillus pallidus 8m3 from petroleum reservoir.</title>
        <authorList>
            <person name="Poltaraus A.B."/>
            <person name="Nazina T.N."/>
            <person name="Tourova T.P."/>
            <person name="Malakho S.M."/>
            <person name="Korshunova A.V."/>
            <person name="Sokolova D.S."/>
        </authorList>
    </citation>
    <scope>NUCLEOTIDE SEQUENCE [LARGE SCALE GENOMIC DNA]</scope>
    <source>
        <strain evidence="1 2">8m3</strain>
    </source>
</reference>
<dbReference type="Proteomes" id="UP000076476">
    <property type="component" value="Unassembled WGS sequence"/>
</dbReference>
<organism evidence="1 2">
    <name type="scientific">Aeribacillus pallidus</name>
    <dbReference type="NCBI Taxonomy" id="33936"/>
    <lineage>
        <taxon>Bacteria</taxon>
        <taxon>Bacillati</taxon>
        <taxon>Bacillota</taxon>
        <taxon>Bacilli</taxon>
        <taxon>Bacillales</taxon>
        <taxon>Bacillaceae</taxon>
        <taxon>Aeribacillus</taxon>
    </lineage>
</organism>
<dbReference type="EMBL" id="LWBR01000010">
    <property type="protein sequence ID" value="KZN97408.1"/>
    <property type="molecule type" value="Genomic_DNA"/>
</dbReference>
<dbReference type="OrthoDB" id="9777703at2"/>
<dbReference type="AlphaFoldDB" id="A0A165YSR2"/>
<accession>A0A165YSR2</accession>
<comment type="caution">
    <text evidence="1">The sequence shown here is derived from an EMBL/GenBank/DDBJ whole genome shotgun (WGS) entry which is preliminary data.</text>
</comment>
<sequence length="68" mass="8191">MIRILLERIPKDNWRVRDISFVEEMISKLHPNREWLKPYNVITEYCNDINHVGTSTNAREGLVYYLKV</sequence>
<protein>
    <submittedName>
        <fullName evidence="1">Uncharacterized protein</fullName>
    </submittedName>
</protein>
<evidence type="ECO:0000313" key="2">
    <source>
        <dbReference type="Proteomes" id="UP000076476"/>
    </source>
</evidence>
<proteinExistence type="predicted"/>
<name>A0A165YSR2_9BACI</name>
<evidence type="ECO:0000313" key="1">
    <source>
        <dbReference type="EMBL" id="KZN97408.1"/>
    </source>
</evidence>
<gene>
    <name evidence="1" type="ORF">AZI98_03900</name>
</gene>
<dbReference type="STRING" id="33936.AZI98_03900"/>